<feature type="compositionally biased region" description="Basic and acidic residues" evidence="1">
    <location>
        <begin position="447"/>
        <end position="462"/>
    </location>
</feature>
<evidence type="ECO:0000256" key="1">
    <source>
        <dbReference type="SAM" id="MobiDB-lite"/>
    </source>
</evidence>
<dbReference type="SUPFAM" id="SSF52058">
    <property type="entry name" value="L domain-like"/>
    <property type="match status" value="1"/>
</dbReference>
<dbReference type="Proteomes" id="UP001457282">
    <property type="component" value="Unassembled WGS sequence"/>
</dbReference>
<accession>A0AAW1X958</accession>
<protein>
    <submittedName>
        <fullName evidence="2">Uncharacterized protein</fullName>
    </submittedName>
</protein>
<dbReference type="Gene3D" id="3.80.10.10">
    <property type="entry name" value="Ribonuclease Inhibitor"/>
    <property type="match status" value="1"/>
</dbReference>
<name>A0AAW1X958_RUBAR</name>
<comment type="caution">
    <text evidence="2">The sequence shown here is derived from an EMBL/GenBank/DDBJ whole genome shotgun (WGS) entry which is preliminary data.</text>
</comment>
<dbReference type="PANTHER" id="PTHR11017">
    <property type="entry name" value="LEUCINE-RICH REPEAT-CONTAINING PROTEIN"/>
    <property type="match status" value="1"/>
</dbReference>
<keyword evidence="3" id="KW-1185">Reference proteome</keyword>
<gene>
    <name evidence="2" type="ORF">M0R45_020396</name>
</gene>
<dbReference type="EMBL" id="JBEDUW010000004">
    <property type="protein sequence ID" value="KAK9933192.1"/>
    <property type="molecule type" value="Genomic_DNA"/>
</dbReference>
<dbReference type="InterPro" id="IPR044974">
    <property type="entry name" value="Disease_R_plants"/>
</dbReference>
<proteinExistence type="predicted"/>
<evidence type="ECO:0000313" key="2">
    <source>
        <dbReference type="EMBL" id="KAK9933192.1"/>
    </source>
</evidence>
<dbReference type="InterPro" id="IPR032675">
    <property type="entry name" value="LRR_dom_sf"/>
</dbReference>
<dbReference type="AlphaFoldDB" id="A0AAW1X958"/>
<feature type="region of interest" description="Disordered" evidence="1">
    <location>
        <begin position="447"/>
        <end position="497"/>
    </location>
</feature>
<reference evidence="2 3" key="1">
    <citation type="journal article" date="2023" name="G3 (Bethesda)">
        <title>A chromosome-length genome assembly and annotation of blackberry (Rubus argutus, cv. 'Hillquist').</title>
        <authorList>
            <person name="Bruna T."/>
            <person name="Aryal R."/>
            <person name="Dudchenko O."/>
            <person name="Sargent D.J."/>
            <person name="Mead D."/>
            <person name="Buti M."/>
            <person name="Cavallini A."/>
            <person name="Hytonen T."/>
            <person name="Andres J."/>
            <person name="Pham M."/>
            <person name="Weisz D."/>
            <person name="Mascagni F."/>
            <person name="Usai G."/>
            <person name="Natali L."/>
            <person name="Bassil N."/>
            <person name="Fernandez G.E."/>
            <person name="Lomsadze A."/>
            <person name="Armour M."/>
            <person name="Olukolu B."/>
            <person name="Poorten T."/>
            <person name="Britton C."/>
            <person name="Davik J."/>
            <person name="Ashrafi H."/>
            <person name="Aiden E.L."/>
            <person name="Borodovsky M."/>
            <person name="Worthington M."/>
        </authorList>
    </citation>
    <scope>NUCLEOTIDE SEQUENCE [LARGE SCALE GENOMIC DNA]</scope>
    <source>
        <strain evidence="2">PI 553951</strain>
    </source>
</reference>
<evidence type="ECO:0000313" key="3">
    <source>
        <dbReference type="Proteomes" id="UP001457282"/>
    </source>
</evidence>
<feature type="compositionally biased region" description="Polar residues" evidence="1">
    <location>
        <begin position="468"/>
        <end position="482"/>
    </location>
</feature>
<dbReference type="PANTHER" id="PTHR11017:SF271">
    <property type="entry name" value="DISEASE RESISTANCE PROTEIN (TIR-NBS-LRR CLASS) FAMILY"/>
    <property type="match status" value="1"/>
</dbReference>
<organism evidence="2 3">
    <name type="scientific">Rubus argutus</name>
    <name type="common">Southern blackberry</name>
    <dbReference type="NCBI Taxonomy" id="59490"/>
    <lineage>
        <taxon>Eukaryota</taxon>
        <taxon>Viridiplantae</taxon>
        <taxon>Streptophyta</taxon>
        <taxon>Embryophyta</taxon>
        <taxon>Tracheophyta</taxon>
        <taxon>Spermatophyta</taxon>
        <taxon>Magnoliopsida</taxon>
        <taxon>eudicotyledons</taxon>
        <taxon>Gunneridae</taxon>
        <taxon>Pentapetalae</taxon>
        <taxon>rosids</taxon>
        <taxon>fabids</taxon>
        <taxon>Rosales</taxon>
        <taxon>Rosaceae</taxon>
        <taxon>Rosoideae</taxon>
        <taxon>Rosoideae incertae sedis</taxon>
        <taxon>Rubus</taxon>
    </lineage>
</organism>
<dbReference type="GO" id="GO:0006952">
    <property type="term" value="P:defense response"/>
    <property type="evidence" value="ECO:0007669"/>
    <property type="project" value="InterPro"/>
</dbReference>
<sequence length="513" mass="58527">MASSNSKWVYDVFLSFRESYEDPEERSRLWCQEDVIDVLTEKSGTKKIEGLALNLQGSDTKSFKTEAFTKMQKLKLLQLNYVKLTGDHDHLSKKLSWLCWHGFSLKFIGNDFLYQGNLVSLDLRYSNLVQVWEHPRLLEKLKILNLSHSHYLTQSPDLSKLPNLEYFIMKDYTAISQVPSYIGRLKNLDYSSVKDLVRLKLRFPDVAKSYFPALDYTFLTYLNMESVSVHNLPELGGLSHLERSCFNNCTNLPASGDLPTRSKELELDHCTALEIIPNSSKVSRQSILQGWTASGASGICLPANDFPGQFVYFRESDRVFFQVSQITGCNLKAFSVCVVCSCCFDQDISPTGISIFVTNYTKLFRFSVQQTHLTEITSNEVIWRVNLSNNDFTLEGGDFVVVEVVIGSGFRVKKTGVSLVWDFKHINENMTECEPIPYEYLTSDADKEAGQSHVSSDEDRPSKRLSVMQEQPMSPQNANSTKTRGHKQNPKSYQRLRLPSKGRYLSSNYIFFS</sequence>